<dbReference type="OrthoDB" id="9255985at2"/>
<dbReference type="Proteomes" id="UP000317171">
    <property type="component" value="Chromosome"/>
</dbReference>
<dbReference type="EMBL" id="CP036269">
    <property type="protein sequence ID" value="QDT40092.1"/>
    <property type="molecule type" value="Genomic_DNA"/>
</dbReference>
<evidence type="ECO:0000313" key="1">
    <source>
        <dbReference type="EMBL" id="QDT40092.1"/>
    </source>
</evidence>
<protein>
    <submittedName>
        <fullName evidence="1">Uncharacterized protein</fullName>
    </submittedName>
</protein>
<proteinExistence type="predicted"/>
<keyword evidence="2" id="KW-1185">Reference proteome</keyword>
<dbReference type="RefSeq" id="WP_145209468.1">
    <property type="nucleotide sequence ID" value="NZ_CP036269.1"/>
</dbReference>
<evidence type="ECO:0000313" key="2">
    <source>
        <dbReference type="Proteomes" id="UP000317171"/>
    </source>
</evidence>
<sequence>MSFSCVTHTQRPILLALLTLLLCPFVVGCASTPYQYQTNLITHPDLDFEEGEPQIVRGKPRKFVDGVGWVVGIPGKILLWNRRVDNHDISPETEAAIAAYLEKNGLDQVKVRINEYDPLGEWRRLRKNKAVGWGWRYTAGTLTALHYTLLPGRIIGGDNYNPFTNTISLYSDLPAVALHEGGHAKDFGSRKWKGTYAVAGALPGVSLWPEAIATNDALGYLRAEENYEDEQEAYRVLYPAYATYIAGAASPLLPYGDLVIKAGAVIPGHLAGRWKANEVRQEQIARHSQSGIQQVSAADPFLSLPEIDATDQSPIQQTHYQAMQADHDLFEEQKMGREIPERD</sequence>
<reference evidence="1 2" key="1">
    <citation type="submission" date="2019-02" db="EMBL/GenBank/DDBJ databases">
        <title>Deep-cultivation of Planctomycetes and their phenomic and genomic characterization uncovers novel biology.</title>
        <authorList>
            <person name="Wiegand S."/>
            <person name="Jogler M."/>
            <person name="Boedeker C."/>
            <person name="Pinto D."/>
            <person name="Vollmers J."/>
            <person name="Rivas-Marin E."/>
            <person name="Kohn T."/>
            <person name="Peeters S.H."/>
            <person name="Heuer A."/>
            <person name="Rast P."/>
            <person name="Oberbeckmann S."/>
            <person name="Bunk B."/>
            <person name="Jeske O."/>
            <person name="Meyerdierks A."/>
            <person name="Storesund J.E."/>
            <person name="Kallscheuer N."/>
            <person name="Luecker S."/>
            <person name="Lage O.M."/>
            <person name="Pohl T."/>
            <person name="Merkel B.J."/>
            <person name="Hornburger P."/>
            <person name="Mueller R.-W."/>
            <person name="Bruemmer F."/>
            <person name="Labrenz M."/>
            <person name="Spormann A.M."/>
            <person name="Op den Camp H."/>
            <person name="Overmann J."/>
            <person name="Amann R."/>
            <person name="Jetten M.S.M."/>
            <person name="Mascher T."/>
            <person name="Medema M.H."/>
            <person name="Devos D.P."/>
            <person name="Kaster A.-K."/>
            <person name="Ovreas L."/>
            <person name="Rohde M."/>
            <person name="Galperin M.Y."/>
            <person name="Jogler C."/>
        </authorList>
    </citation>
    <scope>NUCLEOTIDE SEQUENCE [LARGE SCALE GENOMIC DNA]</scope>
    <source>
        <strain evidence="1 2">Pan241w</strain>
    </source>
</reference>
<organism evidence="1 2">
    <name type="scientific">Gimesia alba</name>
    <dbReference type="NCBI Taxonomy" id="2527973"/>
    <lineage>
        <taxon>Bacteria</taxon>
        <taxon>Pseudomonadati</taxon>
        <taxon>Planctomycetota</taxon>
        <taxon>Planctomycetia</taxon>
        <taxon>Planctomycetales</taxon>
        <taxon>Planctomycetaceae</taxon>
        <taxon>Gimesia</taxon>
    </lineage>
</organism>
<accession>A0A517R890</accession>
<dbReference type="AlphaFoldDB" id="A0A517R890"/>
<gene>
    <name evidence="1" type="ORF">Pan241w_01450</name>
</gene>
<name>A0A517R890_9PLAN</name>
<dbReference type="KEGG" id="gaz:Pan241w_01450"/>